<sequence length="1015" mass="105677">MDRMVIVMPVTGCGFWSQILPLRVALTKPTANRQPPAWYAILSLVLVQPMPFKTPIGSNVVITAPPAAVANARNLLFPRQSFLNTTLPASTASECIGLGCGFVPPALNSSSAALTTSASALTNATSNSTRWTVPPTGTGLSYIFACNEEFITWGISQTSTWISQTWSATNFTASTSTYCQGNDATAHVIGTITPTATWIQTALTLSAYNGPEPTCSVASSQCKSLEDELLYTFSIGENATAMAWGNSAIGTTKTTLASEPVTTLPTFVVNNKTLIPNQNGKTYNGYSLSYHWLLPDTNSTEIWMGPDSMADPTWMPFCRKTASSTSTPAKTMNGTSTVCPTPTCTIYGGHVKMIFFPPTTTAPPNVCATWPAGNGSFCPYGGHGAGYNNQDCGSPNITRWSNTTDSGEYITLDGNTLYKDKAYISMETAYALDECNNRIGGDYQGRILTMASTSIYSLCDYSNGYPPQYNAYPVNFQDFQGPIPHSAWNCMPYCNMMPLYARVPQNTATYINGIDIQDMGYRAWCSPDLIFSEGFLPVLAVPPQIRDLDPAWKTCALDLRGLYDPPSMLTQVPTAAAPTLPTANDGPTSTADPPAPTTSAQAGPSITSPAQQTSTPSADPEPTVPTAQPESETSKLPFTFDPTTSSDDPRSATGDAGQDSSDTVHPPIIQPSASSLDQPSSNDPVPTHSDPLGNAISIILTAANPPASTSAGGIASFIGQGLGISSANTPQPSPTNALEAMTASSIAPANTQKSVTNVILPDTTLQPGDTATVSGNTIVLPSEGGGIVVNGVSSELQPAISGGAVMSLGGTAVVAPISQPVGDSQTQLVLPGTTLQPGSMAVISGVTVSLGDGVFVNGDPVTQAGPITLPNGIVATPTAATPQLIVDSQTLVAGITLSGTTFSASHTSTYDMPHLTPAFTLSGTTYTSDIIAVDIPPAAGTQTLSPVSGTTTTTTTFSSGHSTTTVNLALSSEHQSDGGRQTESPASPTRTSPGSRNNSKSCCCFLVAILYAFFV</sequence>
<feature type="region of interest" description="Disordered" evidence="1">
    <location>
        <begin position="972"/>
        <end position="998"/>
    </location>
</feature>
<comment type="caution">
    <text evidence="2">The sequence shown here is derived from an EMBL/GenBank/DDBJ whole genome shotgun (WGS) entry which is preliminary data.</text>
</comment>
<evidence type="ECO:0000313" key="2">
    <source>
        <dbReference type="EMBL" id="KXT12382.1"/>
    </source>
</evidence>
<feature type="compositionally biased region" description="Low complexity" evidence="1">
    <location>
        <begin position="577"/>
        <end position="602"/>
    </location>
</feature>
<protein>
    <submittedName>
        <fullName evidence="2">Uncharacterized protein</fullName>
    </submittedName>
</protein>
<feature type="compositionally biased region" description="Polar residues" evidence="1">
    <location>
        <begin position="671"/>
        <end position="684"/>
    </location>
</feature>
<dbReference type="Proteomes" id="UP000073492">
    <property type="component" value="Unassembled WGS sequence"/>
</dbReference>
<evidence type="ECO:0000256" key="1">
    <source>
        <dbReference type="SAM" id="MobiDB-lite"/>
    </source>
</evidence>
<name>A0A139ICQ5_9PEZI</name>
<dbReference type="EMBL" id="LFZO01000153">
    <property type="protein sequence ID" value="KXT12382.1"/>
    <property type="molecule type" value="Genomic_DNA"/>
</dbReference>
<dbReference type="OrthoDB" id="3944128at2759"/>
<reference evidence="2 3" key="1">
    <citation type="submission" date="2015-07" db="EMBL/GenBank/DDBJ databases">
        <title>Comparative genomics of the Sigatoka disease complex on banana suggests a link between parallel evolutionary changes in Pseudocercospora fijiensis and Pseudocercospora eumusae and increased virulence on the banana host.</title>
        <authorList>
            <person name="Chang T.-C."/>
            <person name="Salvucci A."/>
            <person name="Crous P.W."/>
            <person name="Stergiopoulos I."/>
        </authorList>
    </citation>
    <scope>NUCLEOTIDE SEQUENCE [LARGE SCALE GENOMIC DNA]</scope>
    <source>
        <strain evidence="2 3">CBS 116634</strain>
    </source>
</reference>
<gene>
    <name evidence="2" type="ORF">AC579_1704</name>
</gene>
<feature type="compositionally biased region" description="Polar residues" evidence="1">
    <location>
        <begin position="625"/>
        <end position="646"/>
    </location>
</feature>
<organism evidence="2 3">
    <name type="scientific">Pseudocercospora musae</name>
    <dbReference type="NCBI Taxonomy" id="113226"/>
    <lineage>
        <taxon>Eukaryota</taxon>
        <taxon>Fungi</taxon>
        <taxon>Dikarya</taxon>
        <taxon>Ascomycota</taxon>
        <taxon>Pezizomycotina</taxon>
        <taxon>Dothideomycetes</taxon>
        <taxon>Dothideomycetidae</taxon>
        <taxon>Mycosphaerellales</taxon>
        <taxon>Mycosphaerellaceae</taxon>
        <taxon>Pseudocercospora</taxon>
    </lineage>
</organism>
<evidence type="ECO:0000313" key="3">
    <source>
        <dbReference type="Proteomes" id="UP000073492"/>
    </source>
</evidence>
<accession>A0A139ICQ5</accession>
<feature type="region of interest" description="Disordered" evidence="1">
    <location>
        <begin position="577"/>
        <end position="690"/>
    </location>
</feature>
<feature type="compositionally biased region" description="Polar residues" evidence="1">
    <location>
        <begin position="604"/>
        <end position="617"/>
    </location>
</feature>
<keyword evidence="3" id="KW-1185">Reference proteome</keyword>
<proteinExistence type="predicted"/>
<dbReference type="AlphaFoldDB" id="A0A139ICQ5"/>
<dbReference type="STRING" id="113226.A0A139ICQ5"/>